<evidence type="ECO:0000313" key="3">
    <source>
        <dbReference type="Proteomes" id="UP001231924"/>
    </source>
</evidence>
<gene>
    <name evidence="2" type="ORF">QRT03_10540</name>
</gene>
<comment type="caution">
    <text evidence="2">The sequence shown here is derived from an EMBL/GenBank/DDBJ whole genome shotgun (WGS) entry which is preliminary data.</text>
</comment>
<reference evidence="2 3" key="1">
    <citation type="submission" date="2023-06" db="EMBL/GenBank/DDBJ databases">
        <title>Actinomycetospora Odt1-22.</title>
        <authorList>
            <person name="Supong K."/>
        </authorList>
    </citation>
    <scope>NUCLEOTIDE SEQUENCE [LARGE SCALE GENOMIC DNA]</scope>
    <source>
        <strain evidence="2 3">Odt1-22</strain>
    </source>
</reference>
<sequence>MTHDAGRPLDAREQDEFEAILSGYRRTARRPGDAPAPVVVGVVLVGAVVVAVLTALLPSPLNLWVPVVVLGVVATLAVVRGVAENSAR</sequence>
<dbReference type="Proteomes" id="UP001231924">
    <property type="component" value="Unassembled WGS sequence"/>
</dbReference>
<protein>
    <recommendedName>
        <fullName evidence="4">DUF3040 family protein</fullName>
    </recommendedName>
</protein>
<accession>A0ABT7M6V8</accession>
<evidence type="ECO:0000256" key="1">
    <source>
        <dbReference type="SAM" id="Phobius"/>
    </source>
</evidence>
<proteinExistence type="predicted"/>
<evidence type="ECO:0000313" key="2">
    <source>
        <dbReference type="EMBL" id="MDL5156397.1"/>
    </source>
</evidence>
<name>A0ABT7M6V8_9PSEU</name>
<keyword evidence="1" id="KW-0472">Membrane</keyword>
<keyword evidence="1" id="KW-1133">Transmembrane helix</keyword>
<dbReference type="EMBL" id="JASVWF010000002">
    <property type="protein sequence ID" value="MDL5156397.1"/>
    <property type="molecule type" value="Genomic_DNA"/>
</dbReference>
<dbReference type="RefSeq" id="WP_286052672.1">
    <property type="nucleotide sequence ID" value="NZ_JASVWF010000002.1"/>
</dbReference>
<keyword evidence="3" id="KW-1185">Reference proteome</keyword>
<keyword evidence="1" id="KW-0812">Transmembrane</keyword>
<feature type="transmembrane region" description="Helical" evidence="1">
    <location>
        <begin position="63"/>
        <end position="83"/>
    </location>
</feature>
<evidence type="ECO:0008006" key="4">
    <source>
        <dbReference type="Google" id="ProtNLM"/>
    </source>
</evidence>
<organism evidence="2 3">
    <name type="scientific">Actinomycetospora termitidis</name>
    <dbReference type="NCBI Taxonomy" id="3053470"/>
    <lineage>
        <taxon>Bacteria</taxon>
        <taxon>Bacillati</taxon>
        <taxon>Actinomycetota</taxon>
        <taxon>Actinomycetes</taxon>
        <taxon>Pseudonocardiales</taxon>
        <taxon>Pseudonocardiaceae</taxon>
        <taxon>Actinomycetospora</taxon>
    </lineage>
</organism>
<feature type="transmembrane region" description="Helical" evidence="1">
    <location>
        <begin position="34"/>
        <end position="57"/>
    </location>
</feature>